<dbReference type="RefSeq" id="WP_197116116.1">
    <property type="nucleotide sequence ID" value="NZ_JACBXQ010000006.1"/>
</dbReference>
<comment type="similarity">
    <text evidence="1 6">Belongs to the thiolase-like superfamily. Thiolase family.</text>
</comment>
<dbReference type="InterPro" id="IPR020615">
    <property type="entry name" value="Thiolase_acyl_enz_int_AS"/>
</dbReference>
<name>A0ABS0LSS0_9LACT</name>
<evidence type="ECO:0000256" key="6">
    <source>
        <dbReference type="RuleBase" id="RU003557"/>
    </source>
</evidence>
<dbReference type="PANTHER" id="PTHR18919">
    <property type="entry name" value="ACETYL-COA C-ACYLTRANSFERASE"/>
    <property type="match status" value="1"/>
</dbReference>
<evidence type="ECO:0000259" key="8">
    <source>
        <dbReference type="Pfam" id="PF02803"/>
    </source>
</evidence>
<dbReference type="NCBIfam" id="TIGR01930">
    <property type="entry name" value="AcCoA-C-Actrans"/>
    <property type="match status" value="1"/>
</dbReference>
<reference evidence="9 10" key="1">
    <citation type="submission" date="2020-07" db="EMBL/GenBank/DDBJ databases">
        <title>Facklamia lactis sp. nov., isolated from raw milk.</title>
        <authorList>
            <person name="Doll E.V."/>
            <person name="Huptas C."/>
            <person name="Staib L."/>
            <person name="Wenning M."/>
            <person name="Scherer S."/>
        </authorList>
    </citation>
    <scope>NUCLEOTIDE SEQUENCE [LARGE SCALE GENOMIC DNA]</scope>
    <source>
        <strain evidence="9 10">DSM 111018</strain>
    </source>
</reference>
<dbReference type="Pfam" id="PF02803">
    <property type="entry name" value="Thiolase_C"/>
    <property type="match status" value="1"/>
</dbReference>
<dbReference type="PIRSF" id="PIRSF000429">
    <property type="entry name" value="Ac-CoA_Ac_transf"/>
    <property type="match status" value="1"/>
</dbReference>
<organism evidence="9 10">
    <name type="scientific">Facklamia lactis</name>
    <dbReference type="NCBI Taxonomy" id="2749967"/>
    <lineage>
        <taxon>Bacteria</taxon>
        <taxon>Bacillati</taxon>
        <taxon>Bacillota</taxon>
        <taxon>Bacilli</taxon>
        <taxon>Lactobacillales</taxon>
        <taxon>Aerococcaceae</taxon>
        <taxon>Facklamia</taxon>
    </lineage>
</organism>
<dbReference type="SUPFAM" id="SSF53901">
    <property type="entry name" value="Thiolase-like"/>
    <property type="match status" value="2"/>
</dbReference>
<dbReference type="InterPro" id="IPR016039">
    <property type="entry name" value="Thiolase-like"/>
</dbReference>
<dbReference type="InterPro" id="IPR020613">
    <property type="entry name" value="Thiolase_CS"/>
</dbReference>
<dbReference type="InterPro" id="IPR020610">
    <property type="entry name" value="Thiolase_AS"/>
</dbReference>
<evidence type="ECO:0000256" key="4">
    <source>
        <dbReference type="ARBA" id="ARBA00023315"/>
    </source>
</evidence>
<keyword evidence="4 6" id="KW-0012">Acyltransferase</keyword>
<keyword evidence="3 6" id="KW-0808">Transferase</keyword>
<dbReference type="PROSITE" id="PS00737">
    <property type="entry name" value="THIOLASE_2"/>
    <property type="match status" value="1"/>
</dbReference>
<protein>
    <recommendedName>
        <fullName evidence="2">acetyl-CoA C-acetyltransferase</fullName>
        <ecNumber evidence="2">2.3.1.9</ecNumber>
    </recommendedName>
    <alternativeName>
        <fullName evidence="5">Acetoacetyl-CoA thiolase</fullName>
    </alternativeName>
</protein>
<dbReference type="Proteomes" id="UP000721415">
    <property type="component" value="Unassembled WGS sequence"/>
</dbReference>
<evidence type="ECO:0000256" key="3">
    <source>
        <dbReference type="ARBA" id="ARBA00022679"/>
    </source>
</evidence>
<dbReference type="PROSITE" id="PS00098">
    <property type="entry name" value="THIOLASE_1"/>
    <property type="match status" value="1"/>
</dbReference>
<evidence type="ECO:0000256" key="1">
    <source>
        <dbReference type="ARBA" id="ARBA00010982"/>
    </source>
</evidence>
<evidence type="ECO:0000313" key="9">
    <source>
        <dbReference type="EMBL" id="MBG9987206.1"/>
    </source>
</evidence>
<dbReference type="InterPro" id="IPR020617">
    <property type="entry name" value="Thiolase_C"/>
</dbReference>
<gene>
    <name evidence="9" type="ORF">HZY91_10050</name>
</gene>
<evidence type="ECO:0000313" key="10">
    <source>
        <dbReference type="Proteomes" id="UP000721415"/>
    </source>
</evidence>
<evidence type="ECO:0000259" key="7">
    <source>
        <dbReference type="Pfam" id="PF00108"/>
    </source>
</evidence>
<feature type="domain" description="Thiolase C-terminal" evidence="8">
    <location>
        <begin position="273"/>
        <end position="394"/>
    </location>
</feature>
<comment type="caution">
    <text evidence="9">The sequence shown here is derived from an EMBL/GenBank/DDBJ whole genome shotgun (WGS) entry which is preliminary data.</text>
</comment>
<dbReference type="Gene3D" id="3.40.47.10">
    <property type="match status" value="2"/>
</dbReference>
<proteinExistence type="inferred from homology"/>
<dbReference type="InterPro" id="IPR002155">
    <property type="entry name" value="Thiolase"/>
</dbReference>
<evidence type="ECO:0000256" key="2">
    <source>
        <dbReference type="ARBA" id="ARBA00012705"/>
    </source>
</evidence>
<dbReference type="InterPro" id="IPR020616">
    <property type="entry name" value="Thiolase_N"/>
</dbReference>
<dbReference type="Pfam" id="PF00108">
    <property type="entry name" value="Thiolase_N"/>
    <property type="match status" value="1"/>
</dbReference>
<dbReference type="PROSITE" id="PS00099">
    <property type="entry name" value="THIOLASE_3"/>
    <property type="match status" value="1"/>
</dbReference>
<feature type="domain" description="Thiolase N-terminal" evidence="7">
    <location>
        <begin position="6"/>
        <end position="265"/>
    </location>
</feature>
<dbReference type="PANTHER" id="PTHR18919:SF107">
    <property type="entry name" value="ACETYL-COA ACETYLTRANSFERASE, CYTOSOLIC"/>
    <property type="match status" value="1"/>
</dbReference>
<keyword evidence="10" id="KW-1185">Reference proteome</keyword>
<dbReference type="EMBL" id="JACBXQ010000006">
    <property type="protein sequence ID" value="MBG9987206.1"/>
    <property type="molecule type" value="Genomic_DNA"/>
</dbReference>
<evidence type="ECO:0000256" key="5">
    <source>
        <dbReference type="ARBA" id="ARBA00030755"/>
    </source>
</evidence>
<sequence>MPGKDVVIVSAFRTSIGKFGGSLKDISAVELGSKVLYEAYSRISLDPAMIDEVIIGNVLSAGLGQNIARQIAIQSGIPNQVSAYTVSQVCGSGMKSIMLGYQSILTGENQIVAVGGTENMSQAAYIIENARWGTRMGHSQLLDTMIQDGLTDAFEGYHMGITAENIAESYDISRESQDLYALRSQHKAEQAFHAGKFKDEIIPIKVPQRKGEEIVFKEDEGIRFNQTSESLEKMRPAFKQNGTVTAGNSSTINDAAAILIMMTRSKAKELGLDILATIISTGKSGVNPEIMGIGPILASKKALEKAKLSIEDMDLVEANEAFAAQAICVRDQLGISEEKVNVNGGAIALGHPIGCSGTRIVVSLVHEMIKRQVDYGLATLCIGGGQGNAIIIKR</sequence>
<dbReference type="CDD" id="cd00751">
    <property type="entry name" value="thiolase"/>
    <property type="match status" value="1"/>
</dbReference>
<dbReference type="EC" id="2.3.1.9" evidence="2"/>
<accession>A0ABS0LSS0</accession>